<keyword evidence="5" id="KW-0964">Secreted</keyword>
<dbReference type="GO" id="GO:0046872">
    <property type="term" value="F:metal ion binding"/>
    <property type="evidence" value="ECO:0007669"/>
    <property type="project" value="InterPro"/>
</dbReference>
<name>H0EDZ1_GLAL7</name>
<comment type="subcellular location">
    <subcellularLocation>
        <location evidence="1">Cell envelope</location>
    </subcellularLocation>
    <subcellularLocation>
        <location evidence="2">Secreted</location>
    </subcellularLocation>
</comment>
<dbReference type="InParanoid" id="H0EDZ1"/>
<keyword evidence="10" id="KW-1185">Reference proteome</keyword>
<comment type="similarity">
    <text evidence="3">Belongs to the Cu-Zn superoxide dismutase family.</text>
</comment>
<reference evidence="9 10" key="1">
    <citation type="journal article" date="2012" name="Eukaryot. Cell">
        <title>Genome sequence of the fungus Glarea lozoyensis: the first genome sequence of a species from the Helotiaceae family.</title>
        <authorList>
            <person name="Youssar L."/>
            <person name="Gruening B.A."/>
            <person name="Erxleben A."/>
            <person name="Guenther S."/>
            <person name="Huettel W."/>
        </authorList>
    </citation>
    <scope>NUCLEOTIDE SEQUENCE [LARGE SCALE GENOMIC DNA]</scope>
    <source>
        <strain evidence="10">ATCC 74030 / MF5533</strain>
    </source>
</reference>
<dbReference type="FunFam" id="2.60.40.200:FF:000007">
    <property type="entry name" value="Cell surface Cu-only superoxide dismutase 5"/>
    <property type="match status" value="1"/>
</dbReference>
<evidence type="ECO:0000256" key="6">
    <source>
        <dbReference type="ARBA" id="ARBA00022862"/>
    </source>
</evidence>
<dbReference type="SUPFAM" id="SSF49329">
    <property type="entry name" value="Cu,Zn superoxide dismutase-like"/>
    <property type="match status" value="1"/>
</dbReference>
<evidence type="ECO:0000256" key="3">
    <source>
        <dbReference type="ARBA" id="ARBA00010457"/>
    </source>
</evidence>
<keyword evidence="8" id="KW-0732">Signal</keyword>
<evidence type="ECO:0000256" key="5">
    <source>
        <dbReference type="ARBA" id="ARBA00022525"/>
    </source>
</evidence>
<dbReference type="InterPro" id="IPR036423">
    <property type="entry name" value="SOD-like_Cu/Zn_dom_sf"/>
</dbReference>
<evidence type="ECO:0000256" key="4">
    <source>
        <dbReference type="ARBA" id="ARBA00012682"/>
    </source>
</evidence>
<dbReference type="GO" id="GO:0004784">
    <property type="term" value="F:superoxide dismutase activity"/>
    <property type="evidence" value="ECO:0007669"/>
    <property type="project" value="UniProtKB-EC"/>
</dbReference>
<dbReference type="AlphaFoldDB" id="H0EDZ1"/>
<dbReference type="HOGENOM" id="CLU_063073_0_0_1"/>
<dbReference type="EMBL" id="AGUE01000010">
    <property type="protein sequence ID" value="EHL03381.1"/>
    <property type="molecule type" value="Genomic_DNA"/>
</dbReference>
<evidence type="ECO:0000313" key="10">
    <source>
        <dbReference type="Proteomes" id="UP000005446"/>
    </source>
</evidence>
<evidence type="ECO:0000256" key="1">
    <source>
        <dbReference type="ARBA" id="ARBA00004196"/>
    </source>
</evidence>
<proteinExistence type="inferred from homology"/>
<organism evidence="9 10">
    <name type="scientific">Glarea lozoyensis (strain ATCC 74030 / MF5533)</name>
    <dbReference type="NCBI Taxonomy" id="1104152"/>
    <lineage>
        <taxon>Eukaryota</taxon>
        <taxon>Fungi</taxon>
        <taxon>Dikarya</taxon>
        <taxon>Ascomycota</taxon>
        <taxon>Pezizomycotina</taxon>
        <taxon>Leotiomycetes</taxon>
        <taxon>Helotiales</taxon>
        <taxon>Helotiaceae</taxon>
        <taxon>Glarea</taxon>
    </lineage>
</organism>
<evidence type="ECO:0000256" key="2">
    <source>
        <dbReference type="ARBA" id="ARBA00004613"/>
    </source>
</evidence>
<feature type="signal peptide" evidence="8">
    <location>
        <begin position="1"/>
        <end position="20"/>
    </location>
</feature>
<dbReference type="OrthoDB" id="159229at2759"/>
<feature type="chain" id="PRO_5003531972" description="superoxide dismutase" evidence="8">
    <location>
        <begin position="21"/>
        <end position="240"/>
    </location>
</feature>
<gene>
    <name evidence="9" type="ORF">M7I_0602</name>
</gene>
<dbReference type="EC" id="1.15.1.1" evidence="4"/>
<evidence type="ECO:0000313" key="9">
    <source>
        <dbReference type="EMBL" id="EHL03381.1"/>
    </source>
</evidence>
<accession>H0EDZ1</accession>
<comment type="catalytic activity">
    <reaction evidence="7">
        <text>2 superoxide + 2 H(+) = H2O2 + O2</text>
        <dbReference type="Rhea" id="RHEA:20696"/>
        <dbReference type="ChEBI" id="CHEBI:15378"/>
        <dbReference type="ChEBI" id="CHEBI:15379"/>
        <dbReference type="ChEBI" id="CHEBI:16240"/>
        <dbReference type="ChEBI" id="CHEBI:18421"/>
        <dbReference type="EC" id="1.15.1.1"/>
    </reaction>
</comment>
<evidence type="ECO:0000256" key="7">
    <source>
        <dbReference type="ARBA" id="ARBA00049204"/>
    </source>
</evidence>
<evidence type="ECO:0000256" key="8">
    <source>
        <dbReference type="SAM" id="SignalP"/>
    </source>
</evidence>
<keyword evidence="6" id="KW-0049">Antioxidant</keyword>
<dbReference type="Proteomes" id="UP000005446">
    <property type="component" value="Unassembled WGS sequence"/>
</dbReference>
<protein>
    <recommendedName>
        <fullName evidence="4">superoxide dismutase</fullName>
        <ecNumber evidence="4">1.15.1.1</ecNumber>
    </recommendedName>
</protein>
<comment type="caution">
    <text evidence="9">The sequence shown here is derived from an EMBL/GenBank/DDBJ whole genome shotgun (WGS) entry which is preliminary data.</text>
</comment>
<dbReference type="GO" id="GO:0005576">
    <property type="term" value="C:extracellular region"/>
    <property type="evidence" value="ECO:0007669"/>
    <property type="project" value="UniProtKB-SubCell"/>
</dbReference>
<sequence length="240" mass="24677">MHATTIVSVVLTTLLASVRAQNITTGELGNATVVDNNPPGATYLAVLPEKQFFNPSDPRGNVKGSVSATASPDGIGVVYSVSLSNFPTSGGPFTYHLHVDPVPADGNCTKTLAHLDPFIRGEVVACDPKLPQTCQVGDLSGKYGKVTNGSLVQTYTDLFSSTRPGLGSFFGNRSITFHFANKTRITCANFTLLGSATIPPSTGSNTSATATPTVVFAGLGARNMASAGMALGAAALALLL</sequence>
<dbReference type="Gene3D" id="2.60.40.200">
    <property type="entry name" value="Superoxide dismutase, copper/zinc binding domain"/>
    <property type="match status" value="1"/>
</dbReference>